<dbReference type="Proteomes" id="UP000027734">
    <property type="component" value="Unassembled WGS sequence"/>
</dbReference>
<gene>
    <name evidence="2" type="ORF">DSW25_03745</name>
</gene>
<dbReference type="EMBL" id="JAMC01000001">
    <property type="protein sequence ID" value="KEJ91020.1"/>
    <property type="molecule type" value="Genomic_DNA"/>
</dbReference>
<organism evidence="2 3">
    <name type="scientific">Sulfitobacter donghicola DSW-25 = KCTC 12864 = JCM 14565</name>
    <dbReference type="NCBI Taxonomy" id="1300350"/>
    <lineage>
        <taxon>Bacteria</taxon>
        <taxon>Pseudomonadati</taxon>
        <taxon>Pseudomonadota</taxon>
        <taxon>Alphaproteobacteria</taxon>
        <taxon>Rhodobacterales</taxon>
        <taxon>Roseobacteraceae</taxon>
        <taxon>Sulfitobacter</taxon>
    </lineage>
</organism>
<feature type="domain" description="HPr kinase/phosphorylase C-terminal" evidence="1">
    <location>
        <begin position="5"/>
        <end position="99"/>
    </location>
</feature>
<sequence length="142" mass="14958">MSSYSQNLHANCVAVNGRGILILGPSGSGKSALSLQLIALGAKLVSDDRTDVTRRDGLVVATCPATIAGKIEARGVGILEIPYQKDAVVSVVIDLSKAEEARLPQRQSMSILDITLPCLHKVEAPYFPSAILAYVQGIGDQT</sequence>
<dbReference type="OrthoDB" id="8326226at2"/>
<name>A0A073INB0_9RHOB</name>
<dbReference type="GO" id="GO:0000155">
    <property type="term" value="F:phosphorelay sensor kinase activity"/>
    <property type="evidence" value="ECO:0007669"/>
    <property type="project" value="InterPro"/>
</dbReference>
<protein>
    <submittedName>
        <fullName evidence="2">HPr kinase</fullName>
    </submittedName>
</protein>
<dbReference type="InterPro" id="IPR011104">
    <property type="entry name" value="Hpr_kin/Pase_C"/>
</dbReference>
<dbReference type="RefSeq" id="WP_025059425.1">
    <property type="nucleotide sequence ID" value="NZ_JAMC01000001.1"/>
</dbReference>
<dbReference type="CDD" id="cd01918">
    <property type="entry name" value="HprK_C"/>
    <property type="match status" value="1"/>
</dbReference>
<keyword evidence="2" id="KW-0418">Kinase</keyword>
<dbReference type="GO" id="GO:0005524">
    <property type="term" value="F:ATP binding"/>
    <property type="evidence" value="ECO:0007669"/>
    <property type="project" value="InterPro"/>
</dbReference>
<evidence type="ECO:0000259" key="1">
    <source>
        <dbReference type="Pfam" id="PF07475"/>
    </source>
</evidence>
<evidence type="ECO:0000313" key="2">
    <source>
        <dbReference type="EMBL" id="KEJ91020.1"/>
    </source>
</evidence>
<comment type="caution">
    <text evidence="2">The sequence shown here is derived from an EMBL/GenBank/DDBJ whole genome shotgun (WGS) entry which is preliminary data.</text>
</comment>
<dbReference type="Gene3D" id="3.40.50.300">
    <property type="entry name" value="P-loop containing nucleotide triphosphate hydrolases"/>
    <property type="match status" value="1"/>
</dbReference>
<proteinExistence type="predicted"/>
<accession>A0A073INB0</accession>
<keyword evidence="2" id="KW-0808">Transferase</keyword>
<dbReference type="SUPFAM" id="SSF53795">
    <property type="entry name" value="PEP carboxykinase-like"/>
    <property type="match status" value="1"/>
</dbReference>
<keyword evidence="3" id="KW-1185">Reference proteome</keyword>
<dbReference type="Pfam" id="PF07475">
    <property type="entry name" value="Hpr_kinase_C"/>
    <property type="match status" value="1"/>
</dbReference>
<dbReference type="eggNOG" id="COG1493">
    <property type="taxonomic scope" value="Bacteria"/>
</dbReference>
<reference evidence="2 3" key="1">
    <citation type="submission" date="2014-01" db="EMBL/GenBank/DDBJ databases">
        <title>Sulfitobacter donghicola JCM 14565 Genome Sequencing.</title>
        <authorList>
            <person name="Lai Q."/>
            <person name="Hong Z."/>
        </authorList>
    </citation>
    <scope>NUCLEOTIDE SEQUENCE [LARGE SCALE GENOMIC DNA]</scope>
    <source>
        <strain evidence="2 3">JCM 14565</strain>
    </source>
</reference>
<dbReference type="InterPro" id="IPR027417">
    <property type="entry name" value="P-loop_NTPase"/>
</dbReference>
<dbReference type="GO" id="GO:0006109">
    <property type="term" value="P:regulation of carbohydrate metabolic process"/>
    <property type="evidence" value="ECO:0007669"/>
    <property type="project" value="InterPro"/>
</dbReference>
<dbReference type="AlphaFoldDB" id="A0A073INB0"/>
<evidence type="ECO:0000313" key="3">
    <source>
        <dbReference type="Proteomes" id="UP000027734"/>
    </source>
</evidence>
<dbReference type="STRING" id="1300350.Z948_2044"/>